<keyword evidence="2" id="KW-1185">Reference proteome</keyword>
<evidence type="ECO:0000313" key="1">
    <source>
        <dbReference type="EMBL" id="WVZ98592.1"/>
    </source>
</evidence>
<dbReference type="Pfam" id="PF14223">
    <property type="entry name" value="Retrotran_gag_2"/>
    <property type="match status" value="1"/>
</dbReference>
<name>A0AAQ3XJ53_PASNO</name>
<dbReference type="AlphaFoldDB" id="A0AAQ3XJ53"/>
<dbReference type="Proteomes" id="UP001341281">
    <property type="component" value="Chromosome 10"/>
</dbReference>
<dbReference type="PANTHER" id="PTHR47481">
    <property type="match status" value="1"/>
</dbReference>
<protein>
    <recommendedName>
        <fullName evidence="3">Retrotransposon Copia-like N-terminal domain-containing protein</fullName>
    </recommendedName>
</protein>
<gene>
    <name evidence="1" type="ORF">U9M48_044014</name>
</gene>
<organism evidence="1 2">
    <name type="scientific">Paspalum notatum var. saurae</name>
    <dbReference type="NCBI Taxonomy" id="547442"/>
    <lineage>
        <taxon>Eukaryota</taxon>
        <taxon>Viridiplantae</taxon>
        <taxon>Streptophyta</taxon>
        <taxon>Embryophyta</taxon>
        <taxon>Tracheophyta</taxon>
        <taxon>Spermatophyta</taxon>
        <taxon>Magnoliopsida</taxon>
        <taxon>Liliopsida</taxon>
        <taxon>Poales</taxon>
        <taxon>Poaceae</taxon>
        <taxon>PACMAD clade</taxon>
        <taxon>Panicoideae</taxon>
        <taxon>Andropogonodae</taxon>
        <taxon>Paspaleae</taxon>
        <taxon>Paspalinae</taxon>
        <taxon>Paspalum</taxon>
    </lineage>
</organism>
<reference evidence="1 2" key="1">
    <citation type="submission" date="2024-02" db="EMBL/GenBank/DDBJ databases">
        <title>High-quality chromosome-scale genome assembly of Pensacola bahiagrass (Paspalum notatum Flugge var. saurae).</title>
        <authorList>
            <person name="Vega J.M."/>
            <person name="Podio M."/>
            <person name="Orjuela J."/>
            <person name="Siena L.A."/>
            <person name="Pessino S.C."/>
            <person name="Combes M.C."/>
            <person name="Mariac C."/>
            <person name="Albertini E."/>
            <person name="Pupilli F."/>
            <person name="Ortiz J.P.A."/>
            <person name="Leblanc O."/>
        </authorList>
    </citation>
    <scope>NUCLEOTIDE SEQUENCE [LARGE SCALE GENOMIC DNA]</scope>
    <source>
        <strain evidence="1">R1</strain>
        <tissue evidence="1">Leaf</tissue>
    </source>
</reference>
<evidence type="ECO:0008006" key="3">
    <source>
        <dbReference type="Google" id="ProtNLM"/>
    </source>
</evidence>
<proteinExistence type="predicted"/>
<dbReference type="EMBL" id="CP144754">
    <property type="protein sequence ID" value="WVZ98592.1"/>
    <property type="molecule type" value="Genomic_DNA"/>
</dbReference>
<dbReference type="PANTHER" id="PTHR47481:SF31">
    <property type="entry name" value="OS01G0873500 PROTEIN"/>
    <property type="match status" value="1"/>
</dbReference>
<sequence length="222" mass="24152">MASLSSSPSLSLGPPISKKLTRENYLLWKAQILPAIKSAELMGILNGSTKAPPVIITATNSNPDYEQWLVQDQLVLGYLLNSLSKEVLAQVAVLTSAAEVCRTLETLYSARSHVRVTNLLMQLSNLKKGTMIAAVYYAKMKAIGDELATAGRPVGDEEVLSFILFGLDYDYNPIVSSVLSHIEPITLSELYSQILAYKTLMQMFQDQNSSGGQFQSSANAAT</sequence>
<evidence type="ECO:0000313" key="2">
    <source>
        <dbReference type="Proteomes" id="UP001341281"/>
    </source>
</evidence>
<accession>A0AAQ3XJ53</accession>